<keyword evidence="2" id="KW-1185">Reference proteome</keyword>
<dbReference type="OrthoDB" id="3541237at2"/>
<evidence type="ECO:0000313" key="1">
    <source>
        <dbReference type="EMBL" id="SDD76919.1"/>
    </source>
</evidence>
<dbReference type="Proteomes" id="UP000199494">
    <property type="component" value="Unassembled WGS sequence"/>
</dbReference>
<gene>
    <name evidence="1" type="ORF">SAMN05421630_11268</name>
</gene>
<sequence length="126" mass="13093">MKKAVLSRIVAVFALMCGLFAVAPASATGARVQSADAVERAQATCRSGYICVWTGPGFSGAKYELTATPPGGCKWPAVFGYMSAYNRTGFTQRLHSNSDCTGGNIVINSGTAIEYTGLRAGIGGYP</sequence>
<accession>A0A1G6XFD4</accession>
<dbReference type="RefSeq" id="WP_091809606.1">
    <property type="nucleotide sequence ID" value="NZ_CP016353.1"/>
</dbReference>
<evidence type="ECO:0000313" key="2">
    <source>
        <dbReference type="Proteomes" id="UP000199494"/>
    </source>
</evidence>
<dbReference type="AlphaFoldDB" id="A0A1G6XFD4"/>
<proteinExistence type="predicted"/>
<dbReference type="Pfam" id="PF03995">
    <property type="entry name" value="Inhibitor_I36"/>
    <property type="match status" value="1"/>
</dbReference>
<name>A0A1G6XFD4_9PSEU</name>
<dbReference type="EMBL" id="FMZE01000012">
    <property type="protein sequence ID" value="SDD76919.1"/>
    <property type="molecule type" value="Genomic_DNA"/>
</dbReference>
<organism evidence="1 2">
    <name type="scientific">Prauserella marina</name>
    <dbReference type="NCBI Taxonomy" id="530584"/>
    <lineage>
        <taxon>Bacteria</taxon>
        <taxon>Bacillati</taxon>
        <taxon>Actinomycetota</taxon>
        <taxon>Actinomycetes</taxon>
        <taxon>Pseudonocardiales</taxon>
        <taxon>Pseudonocardiaceae</taxon>
        <taxon>Prauserella</taxon>
    </lineage>
</organism>
<dbReference type="STRING" id="530584.SAMN05421630_11268"/>
<reference evidence="1 2" key="1">
    <citation type="submission" date="2016-10" db="EMBL/GenBank/DDBJ databases">
        <authorList>
            <person name="de Groot N.N."/>
        </authorList>
    </citation>
    <scope>NUCLEOTIDE SEQUENCE [LARGE SCALE GENOMIC DNA]</scope>
    <source>
        <strain evidence="1 2">CGMCC 4.5506</strain>
    </source>
</reference>
<protein>
    <submittedName>
        <fullName evidence="1">Peptidase inhibitor family I36</fullName>
    </submittedName>
</protein>